<evidence type="ECO:0000256" key="3">
    <source>
        <dbReference type="ARBA" id="ARBA00022475"/>
    </source>
</evidence>
<evidence type="ECO:0000256" key="12">
    <source>
        <dbReference type="SAM" id="Phobius"/>
    </source>
</evidence>
<accession>A0A372G1E7</accession>
<dbReference type="GO" id="GO:0016887">
    <property type="term" value="F:ATP hydrolysis activity"/>
    <property type="evidence" value="ECO:0007669"/>
    <property type="project" value="InterPro"/>
</dbReference>
<feature type="domain" description="ABC transmembrane type-1" evidence="14">
    <location>
        <begin position="58"/>
        <end position="344"/>
    </location>
</feature>
<keyword evidence="4" id="KW-0997">Cell inner membrane</keyword>
<dbReference type="InterPro" id="IPR017871">
    <property type="entry name" value="ABC_transporter-like_CS"/>
</dbReference>
<dbReference type="InterPro" id="IPR011527">
    <property type="entry name" value="ABC1_TM_dom"/>
</dbReference>
<dbReference type="SUPFAM" id="SSF52540">
    <property type="entry name" value="P-loop containing nucleoside triphosphate hydrolases"/>
    <property type="match status" value="1"/>
</dbReference>
<dbReference type="GO" id="GO:0140359">
    <property type="term" value="F:ABC-type transporter activity"/>
    <property type="evidence" value="ECO:0007669"/>
    <property type="project" value="InterPro"/>
</dbReference>
<evidence type="ECO:0000256" key="7">
    <source>
        <dbReference type="ARBA" id="ARBA00022840"/>
    </source>
</evidence>
<evidence type="ECO:0000256" key="5">
    <source>
        <dbReference type="ARBA" id="ARBA00022692"/>
    </source>
</evidence>
<protein>
    <submittedName>
        <fullName evidence="15">ABC transporter ATP-binding protein</fullName>
    </submittedName>
</protein>
<dbReference type="InterPro" id="IPR003593">
    <property type="entry name" value="AAA+_ATPase"/>
</dbReference>
<dbReference type="PROSITE" id="PS50893">
    <property type="entry name" value="ABC_TRANSPORTER_2"/>
    <property type="match status" value="1"/>
</dbReference>
<evidence type="ECO:0000256" key="2">
    <source>
        <dbReference type="ARBA" id="ARBA00022448"/>
    </source>
</evidence>
<organism evidence="15 16">
    <name type="scientific">Micromonospora craniellae</name>
    <dbReference type="NCBI Taxonomy" id="2294034"/>
    <lineage>
        <taxon>Bacteria</taxon>
        <taxon>Bacillati</taxon>
        <taxon>Actinomycetota</taxon>
        <taxon>Actinomycetes</taxon>
        <taxon>Micromonosporales</taxon>
        <taxon>Micromonosporaceae</taxon>
        <taxon>Micromonospora</taxon>
    </lineage>
</organism>
<feature type="transmembrane region" description="Helical" evidence="12">
    <location>
        <begin position="174"/>
        <end position="197"/>
    </location>
</feature>
<evidence type="ECO:0000256" key="4">
    <source>
        <dbReference type="ARBA" id="ARBA00022519"/>
    </source>
</evidence>
<dbReference type="OrthoDB" id="3302760at2"/>
<reference evidence="15 16" key="1">
    <citation type="submission" date="2018-08" db="EMBL/GenBank/DDBJ databases">
        <title>Verrucosispora craniellae sp. nov., isolated from a marine sponge in the South China Sea.</title>
        <authorList>
            <person name="Li L."/>
            <person name="Lin H.W."/>
        </authorList>
    </citation>
    <scope>NUCLEOTIDE SEQUENCE [LARGE SCALE GENOMIC DNA]</scope>
    <source>
        <strain evidence="15 16">LHW63014</strain>
    </source>
</reference>
<dbReference type="PANTHER" id="PTHR24221:SF590">
    <property type="entry name" value="COMPONENT LINKED WITH THE ASSEMBLY OF CYTOCHROME' TRANSPORT TRANSMEMBRANE ATP-BINDING PROTEIN ABC TRANSPORTER CYDD-RELATED"/>
    <property type="match status" value="1"/>
</dbReference>
<dbReference type="InterPro" id="IPR003439">
    <property type="entry name" value="ABC_transporter-like_ATP-bd"/>
</dbReference>
<dbReference type="PROSITE" id="PS50929">
    <property type="entry name" value="ABC_TM1F"/>
    <property type="match status" value="1"/>
</dbReference>
<dbReference type="GO" id="GO:0005524">
    <property type="term" value="F:ATP binding"/>
    <property type="evidence" value="ECO:0007669"/>
    <property type="project" value="UniProtKB-KW"/>
</dbReference>
<feature type="region of interest" description="Disordered" evidence="11">
    <location>
        <begin position="1"/>
        <end position="31"/>
    </location>
</feature>
<dbReference type="Pfam" id="PF00005">
    <property type="entry name" value="ABC_tran"/>
    <property type="match status" value="1"/>
</dbReference>
<keyword evidence="9 12" id="KW-0472">Membrane</keyword>
<dbReference type="Gene3D" id="1.20.1560.10">
    <property type="entry name" value="ABC transporter type 1, transmembrane domain"/>
    <property type="match status" value="1"/>
</dbReference>
<evidence type="ECO:0000313" key="15">
    <source>
        <dbReference type="EMBL" id="RFS46550.1"/>
    </source>
</evidence>
<feature type="compositionally biased region" description="Basic and acidic residues" evidence="11">
    <location>
        <begin position="1"/>
        <end position="13"/>
    </location>
</feature>
<dbReference type="PANTHER" id="PTHR24221">
    <property type="entry name" value="ATP-BINDING CASSETTE SUB-FAMILY B"/>
    <property type="match status" value="1"/>
</dbReference>
<evidence type="ECO:0000256" key="1">
    <source>
        <dbReference type="ARBA" id="ARBA00004429"/>
    </source>
</evidence>
<dbReference type="InterPro" id="IPR036640">
    <property type="entry name" value="ABC1_TM_sf"/>
</dbReference>
<gene>
    <name evidence="15" type="ORF">D0Q02_10640</name>
</gene>
<keyword evidence="6" id="KW-0547">Nucleotide-binding</keyword>
<dbReference type="AlphaFoldDB" id="A0A372G1E7"/>
<evidence type="ECO:0000259" key="14">
    <source>
        <dbReference type="PROSITE" id="PS50929"/>
    </source>
</evidence>
<keyword evidence="3" id="KW-1003">Cell membrane</keyword>
<evidence type="ECO:0000256" key="10">
    <source>
        <dbReference type="ARBA" id="ARBA00023455"/>
    </source>
</evidence>
<proteinExistence type="inferred from homology"/>
<evidence type="ECO:0000256" key="6">
    <source>
        <dbReference type="ARBA" id="ARBA00022741"/>
    </source>
</evidence>
<feature type="transmembrane region" description="Helical" evidence="12">
    <location>
        <begin position="315"/>
        <end position="332"/>
    </location>
</feature>
<dbReference type="Gene3D" id="3.40.50.300">
    <property type="entry name" value="P-loop containing nucleotide triphosphate hydrolases"/>
    <property type="match status" value="1"/>
</dbReference>
<feature type="transmembrane region" description="Helical" evidence="12">
    <location>
        <begin position="203"/>
        <end position="220"/>
    </location>
</feature>
<dbReference type="GO" id="GO:0005886">
    <property type="term" value="C:plasma membrane"/>
    <property type="evidence" value="ECO:0007669"/>
    <property type="project" value="UniProtKB-SubCell"/>
</dbReference>
<evidence type="ECO:0000259" key="13">
    <source>
        <dbReference type="PROSITE" id="PS50893"/>
    </source>
</evidence>
<keyword evidence="2" id="KW-0813">Transport</keyword>
<dbReference type="FunFam" id="3.40.50.300:FF:000221">
    <property type="entry name" value="Multidrug ABC transporter ATP-binding protein"/>
    <property type="match status" value="1"/>
</dbReference>
<keyword evidence="5 12" id="KW-0812">Transmembrane</keyword>
<dbReference type="Proteomes" id="UP000262621">
    <property type="component" value="Unassembled WGS sequence"/>
</dbReference>
<comment type="subcellular location">
    <subcellularLocation>
        <location evidence="1">Cell inner membrane</location>
        <topology evidence="1">Multi-pass membrane protein</topology>
    </subcellularLocation>
</comment>
<dbReference type="SMART" id="SM00382">
    <property type="entry name" value="AAA"/>
    <property type="match status" value="1"/>
</dbReference>
<sequence>MESRRQRRAERSARMSTLTSPPAGQQEAPPVGTVAGRTVALIRRLWELSDPRLRRQQLWGIVARMAAAVCIAVPIWLLVVVLQRLREANLGGPPISQREVLWWSAIVVAATVGQFGFDLLAQRQSWVASFELLGELRLRALEHLRRLPLGYHTKRQTGDLTALVTHHLSELEPVVFGAVPTIIGAALLPLVIAVGLLFEDWRMGLAALATIPLAMLVYAWSQRTFARLAAERAQASGQAAARFQEYVSGIAVARAHGATGERAGRLAQALVRHREASIGLVNKLVVPLVLFLTVIELGLPVVLLAGAFLLIGGDLAPATFLVFAVLSLRIYGPLRAMGEQTESLRVGEAAVDRLGALLAEPVPAEVRAGPAPQGHDVEFDRVSYTYPGASRPALRSVSFGATAGTVTALVGSSGAGKTTCLHLLAQFFAPDSGTIRIGGVDIRELDSRTLFDAVTVVFQDSYLFSESVRDNIRFGRPEADDDEVDRAAAQARVDEIVARLPQGADTLVGEGGATLSGGERQRLSLARAILKDAPIVLLDEPTAAMDATNERHVQQALSGLIRDRTVLVVAHRLGTVRHADRIVVLDAGEVVEVGGHDELLARDGRYARMWAEQEATRSWRL</sequence>
<dbReference type="SUPFAM" id="SSF90123">
    <property type="entry name" value="ABC transporter transmembrane region"/>
    <property type="match status" value="1"/>
</dbReference>
<keyword evidence="8 12" id="KW-1133">Transmembrane helix</keyword>
<feature type="transmembrane region" description="Helical" evidence="12">
    <location>
        <begin position="101"/>
        <end position="121"/>
    </location>
</feature>
<dbReference type="EMBL" id="QVFU01000008">
    <property type="protein sequence ID" value="RFS46550.1"/>
    <property type="molecule type" value="Genomic_DNA"/>
</dbReference>
<keyword evidence="7 15" id="KW-0067">ATP-binding</keyword>
<keyword evidence="16" id="KW-1185">Reference proteome</keyword>
<dbReference type="InterPro" id="IPR027417">
    <property type="entry name" value="P-loop_NTPase"/>
</dbReference>
<feature type="domain" description="ABC transporter" evidence="13">
    <location>
        <begin position="377"/>
        <end position="612"/>
    </location>
</feature>
<comment type="similarity">
    <text evidence="10">Belongs to the ABC transporter superfamily. Siderophore-Fe(3+) uptake transporter (SIUT) (TC 3.A.1.21) family.</text>
</comment>
<feature type="transmembrane region" description="Helical" evidence="12">
    <location>
        <begin position="284"/>
        <end position="309"/>
    </location>
</feature>
<evidence type="ECO:0000256" key="9">
    <source>
        <dbReference type="ARBA" id="ARBA00023136"/>
    </source>
</evidence>
<feature type="transmembrane region" description="Helical" evidence="12">
    <location>
        <begin position="61"/>
        <end position="81"/>
    </location>
</feature>
<evidence type="ECO:0000256" key="8">
    <source>
        <dbReference type="ARBA" id="ARBA00022989"/>
    </source>
</evidence>
<comment type="caution">
    <text evidence="15">The sequence shown here is derived from an EMBL/GenBank/DDBJ whole genome shotgun (WGS) entry which is preliminary data.</text>
</comment>
<name>A0A372G1E7_9ACTN</name>
<dbReference type="PROSITE" id="PS00211">
    <property type="entry name" value="ABC_TRANSPORTER_1"/>
    <property type="match status" value="1"/>
</dbReference>
<evidence type="ECO:0000256" key="11">
    <source>
        <dbReference type="SAM" id="MobiDB-lite"/>
    </source>
</evidence>
<dbReference type="Pfam" id="PF00664">
    <property type="entry name" value="ABC_membrane"/>
    <property type="match status" value="1"/>
</dbReference>
<evidence type="ECO:0000313" key="16">
    <source>
        <dbReference type="Proteomes" id="UP000262621"/>
    </source>
</evidence>
<dbReference type="CDD" id="cd07346">
    <property type="entry name" value="ABC_6TM_exporters"/>
    <property type="match status" value="1"/>
</dbReference>
<dbReference type="InterPro" id="IPR039421">
    <property type="entry name" value="Type_1_exporter"/>
</dbReference>